<dbReference type="Pfam" id="PF24956">
    <property type="entry name" value="Msl2-3_C"/>
    <property type="match status" value="1"/>
</dbReference>
<proteinExistence type="inferred from homology"/>
<dbReference type="GO" id="GO:0005886">
    <property type="term" value="C:plasma membrane"/>
    <property type="evidence" value="ECO:0007669"/>
    <property type="project" value="UniProtKB-SubCell"/>
</dbReference>
<name>A0A8S1JBP5_9CHLO</name>
<evidence type="ECO:0000256" key="7">
    <source>
        <dbReference type="SAM" id="MobiDB-lite"/>
    </source>
</evidence>
<evidence type="ECO:0000259" key="9">
    <source>
        <dbReference type="Pfam" id="PF00924"/>
    </source>
</evidence>
<dbReference type="GO" id="GO:0055085">
    <property type="term" value="P:transmembrane transport"/>
    <property type="evidence" value="ECO:0007669"/>
    <property type="project" value="InterPro"/>
</dbReference>
<dbReference type="PANTHER" id="PTHR43634:SF2">
    <property type="entry name" value="LOW CONDUCTANCE MECHANOSENSITIVE CHANNEL YNAI"/>
    <property type="match status" value="1"/>
</dbReference>
<dbReference type="InterPro" id="IPR011014">
    <property type="entry name" value="MscS_channel_TM-2"/>
</dbReference>
<feature type="transmembrane region" description="Helical" evidence="8">
    <location>
        <begin position="129"/>
        <end position="153"/>
    </location>
</feature>
<gene>
    <name evidence="12" type="ORF">OSTQU699_LOCUS8866</name>
</gene>
<evidence type="ECO:0000256" key="4">
    <source>
        <dbReference type="ARBA" id="ARBA00022692"/>
    </source>
</evidence>
<feature type="transmembrane region" description="Helical" evidence="8">
    <location>
        <begin position="174"/>
        <end position="193"/>
    </location>
</feature>
<evidence type="ECO:0000256" key="2">
    <source>
        <dbReference type="ARBA" id="ARBA00008017"/>
    </source>
</evidence>
<keyword evidence="3" id="KW-1003">Cell membrane</keyword>
<comment type="caution">
    <text evidence="12">The sequence shown here is derived from an EMBL/GenBank/DDBJ whole genome shotgun (WGS) entry which is preliminary data.</text>
</comment>
<evidence type="ECO:0000313" key="12">
    <source>
        <dbReference type="EMBL" id="CAD7703509.1"/>
    </source>
</evidence>
<dbReference type="InterPro" id="IPR006685">
    <property type="entry name" value="MscS_channel_2nd"/>
</dbReference>
<dbReference type="PANTHER" id="PTHR43634">
    <property type="entry name" value="OW CONDUCTANCE MECHANOSENSITIVE CHANNEL"/>
    <property type="match status" value="1"/>
</dbReference>
<evidence type="ECO:0000256" key="5">
    <source>
        <dbReference type="ARBA" id="ARBA00022989"/>
    </source>
</evidence>
<comment type="subcellular location">
    <subcellularLocation>
        <location evidence="1">Cell membrane</location>
        <topology evidence="1">Multi-pass membrane protein</topology>
    </subcellularLocation>
</comment>
<dbReference type="Gene3D" id="2.30.30.60">
    <property type="match status" value="1"/>
</dbReference>
<comment type="similarity">
    <text evidence="2">Belongs to the MscS (TC 1.A.23) family.</text>
</comment>
<dbReference type="InterPro" id="IPR023408">
    <property type="entry name" value="MscS_beta-dom_sf"/>
</dbReference>
<dbReference type="SUPFAM" id="SSF50182">
    <property type="entry name" value="Sm-like ribonucleoproteins"/>
    <property type="match status" value="1"/>
</dbReference>
<keyword evidence="6 8" id="KW-0472">Membrane</keyword>
<evidence type="ECO:0000313" key="13">
    <source>
        <dbReference type="Proteomes" id="UP000708148"/>
    </source>
</evidence>
<keyword evidence="5 8" id="KW-1133">Transmembrane helix</keyword>
<evidence type="ECO:0000256" key="6">
    <source>
        <dbReference type="ARBA" id="ARBA00023136"/>
    </source>
</evidence>
<evidence type="ECO:0000256" key="3">
    <source>
        <dbReference type="ARBA" id="ARBA00022475"/>
    </source>
</evidence>
<feature type="domain" description="Mechanosensitive ion channel MscS" evidence="9">
    <location>
        <begin position="349"/>
        <end position="420"/>
    </location>
</feature>
<organism evidence="12 13">
    <name type="scientific">Ostreobium quekettii</name>
    <dbReference type="NCBI Taxonomy" id="121088"/>
    <lineage>
        <taxon>Eukaryota</taxon>
        <taxon>Viridiplantae</taxon>
        <taxon>Chlorophyta</taxon>
        <taxon>core chlorophytes</taxon>
        <taxon>Ulvophyceae</taxon>
        <taxon>TCBD clade</taxon>
        <taxon>Bryopsidales</taxon>
        <taxon>Ostreobineae</taxon>
        <taxon>Ostreobiaceae</taxon>
        <taxon>Ostreobium</taxon>
    </lineage>
</organism>
<dbReference type="AlphaFoldDB" id="A0A8S1JBP5"/>
<reference evidence="12" key="1">
    <citation type="submission" date="2020-12" db="EMBL/GenBank/DDBJ databases">
        <authorList>
            <person name="Iha C."/>
        </authorList>
    </citation>
    <scope>NUCLEOTIDE SEQUENCE</scope>
</reference>
<keyword evidence="13" id="KW-1185">Reference proteome</keyword>
<dbReference type="SUPFAM" id="SSF82861">
    <property type="entry name" value="Mechanosensitive channel protein MscS (YggB), transmembrane region"/>
    <property type="match status" value="1"/>
</dbReference>
<dbReference type="Pfam" id="PF21088">
    <property type="entry name" value="MS_channel_1st"/>
    <property type="match status" value="1"/>
</dbReference>
<evidence type="ECO:0000259" key="11">
    <source>
        <dbReference type="Pfam" id="PF24956"/>
    </source>
</evidence>
<evidence type="ECO:0000259" key="10">
    <source>
        <dbReference type="Pfam" id="PF21088"/>
    </source>
</evidence>
<dbReference type="InterPro" id="IPR049142">
    <property type="entry name" value="MS_channel_1st"/>
</dbReference>
<dbReference type="Gene3D" id="1.10.287.1260">
    <property type="match status" value="1"/>
</dbReference>
<feature type="domain" description="Mechanosensitive ion channel protein 2/3 C-terminal" evidence="11">
    <location>
        <begin position="425"/>
        <end position="506"/>
    </location>
</feature>
<accession>A0A8S1JBP5</accession>
<evidence type="ECO:0000256" key="1">
    <source>
        <dbReference type="ARBA" id="ARBA00004651"/>
    </source>
</evidence>
<evidence type="ECO:0000256" key="8">
    <source>
        <dbReference type="SAM" id="Phobius"/>
    </source>
</evidence>
<dbReference type="Proteomes" id="UP000708148">
    <property type="component" value="Unassembled WGS sequence"/>
</dbReference>
<dbReference type="EMBL" id="CAJHUC010002272">
    <property type="protein sequence ID" value="CAD7703509.1"/>
    <property type="molecule type" value="Genomic_DNA"/>
</dbReference>
<dbReference type="InterPro" id="IPR056876">
    <property type="entry name" value="Msl2-3_C"/>
</dbReference>
<dbReference type="InterPro" id="IPR010920">
    <property type="entry name" value="LSM_dom_sf"/>
</dbReference>
<feature type="domain" description="Mechanosensitive ion channel transmembrane helices 2/3" evidence="10">
    <location>
        <begin position="306"/>
        <end position="346"/>
    </location>
</feature>
<dbReference type="OrthoDB" id="567160at2759"/>
<dbReference type="InterPro" id="IPR045042">
    <property type="entry name" value="YnaI-like"/>
</dbReference>
<keyword evidence="4 8" id="KW-0812">Transmembrane</keyword>
<protein>
    <submittedName>
        <fullName evidence="12">Uncharacterized protein</fullName>
    </submittedName>
</protein>
<dbReference type="Pfam" id="PF00924">
    <property type="entry name" value="MS_channel_2nd"/>
    <property type="match status" value="1"/>
</dbReference>
<feature type="transmembrane region" description="Helical" evidence="8">
    <location>
        <begin position="254"/>
        <end position="275"/>
    </location>
</feature>
<feature type="region of interest" description="Disordered" evidence="7">
    <location>
        <begin position="549"/>
        <end position="571"/>
    </location>
</feature>
<sequence length="584" mass="64003">MRAVATAPHAPAVLPGPRRLASPMWRHQRPCRNITIGCGGQCRQPGCPRWGGQWRSAVPRAPFPLGRLPSRRSTLVLSRNSSEHPDGQWAPDGGQAPESDGKDQGGTGAGLAQLDTAPGAVVEEQGSSLGFYLALFSVVLSVGGIFTAVVLFLTADIGFKKAVYKVCKRLLKSVPFRQTLAIVTAMIFVRFGLTPLVRAVRGFFDSRGPWETSNEFYFLREVYKPLELLLAVAACSTLAENILPPLLSVNKNTIAVVVRTILSMVFVLSAARVTFSVKGRIFQEAKWKLELKGDPVSQRRVDAVDKLLSVLTVIVTSVLALNAIGLDINSVLAIGGVGGLAIGLAGREIAENIFNGLVILSSSPFEVGDEVVFQPSSGQRIEGIVLDIGWYHTLIRSFEREIFVIPNSVFSKTVVLNVTRKRREWRFFEHVTIRVQDIDKVEGIVSDMRRIIRQDPRIIQKLHRRVFLNKLSREEIGIYISFYLEAANRDAFMGIRQNLWLGFLDCVKASGARLAEPKAVLELQPSMDRVLSVDQGTEGLIVDGALTEDSEEGAEPSVGSQTAMTGNVLDMPRQGETSFPLGFQ</sequence>
<feature type="region of interest" description="Disordered" evidence="7">
    <location>
        <begin position="75"/>
        <end position="110"/>
    </location>
</feature>
<feature type="transmembrane region" description="Helical" evidence="8">
    <location>
        <begin position="307"/>
        <end position="325"/>
    </location>
</feature>